<protein>
    <submittedName>
        <fullName evidence="2">4080_t:CDS:1</fullName>
    </submittedName>
</protein>
<feature type="compositionally biased region" description="Polar residues" evidence="1">
    <location>
        <begin position="131"/>
        <end position="143"/>
    </location>
</feature>
<dbReference type="OrthoDB" id="206969at2759"/>
<dbReference type="AlphaFoldDB" id="A0A9N9D672"/>
<feature type="region of interest" description="Disordered" evidence="1">
    <location>
        <begin position="281"/>
        <end position="301"/>
    </location>
</feature>
<evidence type="ECO:0000313" key="2">
    <source>
        <dbReference type="EMBL" id="CAG8628357.1"/>
    </source>
</evidence>
<accession>A0A9N9D672</accession>
<dbReference type="PANTHER" id="PTHR13621">
    <property type="entry name" value="PROLINE-RICH PROTEIN PRCC"/>
    <property type="match status" value="1"/>
</dbReference>
<dbReference type="Pfam" id="PF10253">
    <property type="entry name" value="PRCC"/>
    <property type="match status" value="1"/>
</dbReference>
<dbReference type="GO" id="GO:0005634">
    <property type="term" value="C:nucleus"/>
    <property type="evidence" value="ECO:0007669"/>
    <property type="project" value="TreeGrafter"/>
</dbReference>
<dbReference type="Proteomes" id="UP000789342">
    <property type="component" value="Unassembled WGS sequence"/>
</dbReference>
<evidence type="ECO:0000313" key="3">
    <source>
        <dbReference type="Proteomes" id="UP000789342"/>
    </source>
</evidence>
<evidence type="ECO:0000256" key="1">
    <source>
        <dbReference type="SAM" id="MobiDB-lite"/>
    </source>
</evidence>
<sequence length="336" mass="37383">MSTSLVADYNSDSSSGGEETYSNKVEEKITSPLKIVPKSKREGPVKIVVDLPESNQDGEEEKLKEKPKRSRLGDSNSSGLFDLLPAPKRPAKKENQKSSTEIPTKTSDEIKSTGITGFVPHTLKKRKPITTEKTSASIDSAGSLSNSFFPLGDEITNILSSKDTGDVSPNNIKFDPNELNSVVDSREDNIANNSNFSATDEYTYDQWQDVSGYQESHYNDDQQVLNGNEHIQSSWGLDEEVLQQLGRRRGRNEGPIVVKEINAADQMADAWQSQMADLSNPFKKSGTGHSSFKPTKGQKRKHNLMYLAHQASVMENDLKEQHSLNKKTKRETQAKY</sequence>
<proteinExistence type="predicted"/>
<comment type="caution">
    <text evidence="2">The sequence shown here is derived from an EMBL/GenBank/DDBJ whole genome shotgun (WGS) entry which is preliminary data.</text>
</comment>
<feature type="compositionally biased region" description="Polar residues" evidence="1">
    <location>
        <begin position="1"/>
        <end position="23"/>
    </location>
</feature>
<feature type="region of interest" description="Disordered" evidence="1">
    <location>
        <begin position="314"/>
        <end position="336"/>
    </location>
</feature>
<name>A0A9N9D672_9GLOM</name>
<dbReference type="EMBL" id="CAJVPV010008256">
    <property type="protein sequence ID" value="CAG8628357.1"/>
    <property type="molecule type" value="Genomic_DNA"/>
</dbReference>
<feature type="region of interest" description="Disordered" evidence="1">
    <location>
        <begin position="1"/>
        <end position="143"/>
    </location>
</feature>
<dbReference type="PANTHER" id="PTHR13621:SF2">
    <property type="entry name" value="PROLINE-RICH PROTEIN PRCC"/>
    <property type="match status" value="1"/>
</dbReference>
<dbReference type="InterPro" id="IPR018800">
    <property type="entry name" value="PRCC"/>
</dbReference>
<feature type="non-terminal residue" evidence="2">
    <location>
        <position position="336"/>
    </location>
</feature>
<reference evidence="2" key="1">
    <citation type="submission" date="2021-06" db="EMBL/GenBank/DDBJ databases">
        <authorList>
            <person name="Kallberg Y."/>
            <person name="Tangrot J."/>
            <person name="Rosling A."/>
        </authorList>
    </citation>
    <scope>NUCLEOTIDE SEQUENCE</scope>
    <source>
        <strain evidence="2">CL551</strain>
    </source>
</reference>
<keyword evidence="3" id="KW-1185">Reference proteome</keyword>
<organism evidence="2 3">
    <name type="scientific">Acaulospora morrowiae</name>
    <dbReference type="NCBI Taxonomy" id="94023"/>
    <lineage>
        <taxon>Eukaryota</taxon>
        <taxon>Fungi</taxon>
        <taxon>Fungi incertae sedis</taxon>
        <taxon>Mucoromycota</taxon>
        <taxon>Glomeromycotina</taxon>
        <taxon>Glomeromycetes</taxon>
        <taxon>Diversisporales</taxon>
        <taxon>Acaulosporaceae</taxon>
        <taxon>Acaulospora</taxon>
    </lineage>
</organism>
<gene>
    <name evidence="2" type="ORF">AMORRO_LOCUS8975</name>
</gene>